<dbReference type="EMBL" id="DRPZ01000055">
    <property type="protein sequence ID" value="HGY08801.1"/>
    <property type="molecule type" value="Genomic_DNA"/>
</dbReference>
<accession>A0A7C4ZGN8</accession>
<dbReference type="Proteomes" id="UP000885759">
    <property type="component" value="Unassembled WGS sequence"/>
</dbReference>
<protein>
    <submittedName>
        <fullName evidence="1">Uncharacterized protein</fullName>
    </submittedName>
</protein>
<organism evidence="1">
    <name type="scientific">Oceanithermus profundus</name>
    <dbReference type="NCBI Taxonomy" id="187137"/>
    <lineage>
        <taxon>Bacteria</taxon>
        <taxon>Thermotogati</taxon>
        <taxon>Deinococcota</taxon>
        <taxon>Deinococci</taxon>
        <taxon>Thermales</taxon>
        <taxon>Thermaceae</taxon>
        <taxon>Oceanithermus</taxon>
    </lineage>
</organism>
<proteinExistence type="predicted"/>
<comment type="caution">
    <text evidence="1">The sequence shown here is derived from an EMBL/GenBank/DDBJ whole genome shotgun (WGS) entry which is preliminary data.</text>
</comment>
<reference evidence="1" key="1">
    <citation type="journal article" date="2020" name="mSystems">
        <title>Genome- and Community-Level Interaction Insights into Carbon Utilization and Element Cycling Functions of Hydrothermarchaeota in Hydrothermal Sediment.</title>
        <authorList>
            <person name="Zhou Z."/>
            <person name="Liu Y."/>
            <person name="Xu W."/>
            <person name="Pan J."/>
            <person name="Luo Z.H."/>
            <person name="Li M."/>
        </authorList>
    </citation>
    <scope>NUCLEOTIDE SEQUENCE [LARGE SCALE GENOMIC DNA]</scope>
    <source>
        <strain evidence="1">HyVt-570</strain>
    </source>
</reference>
<dbReference type="AlphaFoldDB" id="A0A7C4ZGN8"/>
<sequence length="191" mass="20642">MAAVLFSPVARAGCSPAGQVGEWLTTNLQGEPGLMGYHFRLKKRAFVCQGPLAASSHTTEATMLVYQGLPKGVAMVEYWAKPADLALDTAHPTTYGVDDLQTVLYVGAPLDATAGEEVANLLGSGQVEFFFVRYGVELPPVVKAQLDRVKLFARTVPGQEPMRFEIEGSVLSLMHLEWARMNFLGADSPAK</sequence>
<evidence type="ECO:0000313" key="1">
    <source>
        <dbReference type="EMBL" id="HGY08801.1"/>
    </source>
</evidence>
<name>A0A7C4ZGN8_9DEIN</name>
<gene>
    <name evidence="1" type="ORF">ENK37_01925</name>
</gene>